<organism evidence="3 4">
    <name type="scientific">Amphibalanus amphitrite</name>
    <name type="common">Striped barnacle</name>
    <name type="synonym">Balanus amphitrite</name>
    <dbReference type="NCBI Taxonomy" id="1232801"/>
    <lineage>
        <taxon>Eukaryota</taxon>
        <taxon>Metazoa</taxon>
        <taxon>Ecdysozoa</taxon>
        <taxon>Arthropoda</taxon>
        <taxon>Crustacea</taxon>
        <taxon>Multicrustacea</taxon>
        <taxon>Cirripedia</taxon>
        <taxon>Thoracica</taxon>
        <taxon>Thoracicalcarea</taxon>
        <taxon>Balanomorpha</taxon>
        <taxon>Balanoidea</taxon>
        <taxon>Balanidae</taxon>
        <taxon>Amphibalaninae</taxon>
        <taxon>Amphibalanus</taxon>
    </lineage>
</organism>
<name>A0A6A4VLM9_AMPAM</name>
<dbReference type="Proteomes" id="UP000440578">
    <property type="component" value="Unassembled WGS sequence"/>
</dbReference>
<feature type="signal peptide" evidence="2">
    <location>
        <begin position="1"/>
        <end position="18"/>
    </location>
</feature>
<gene>
    <name evidence="3" type="ORF">FJT64_007013</name>
</gene>
<evidence type="ECO:0000313" key="4">
    <source>
        <dbReference type="Proteomes" id="UP000440578"/>
    </source>
</evidence>
<feature type="chain" id="PRO_5025416112" description="Protein sleepless" evidence="2">
    <location>
        <begin position="19"/>
        <end position="134"/>
    </location>
</feature>
<protein>
    <recommendedName>
        <fullName evidence="5">Protein sleepless</fullName>
    </recommendedName>
</protein>
<evidence type="ECO:0000256" key="1">
    <source>
        <dbReference type="ARBA" id="ARBA00022729"/>
    </source>
</evidence>
<comment type="caution">
    <text evidence="3">The sequence shown here is derived from an EMBL/GenBank/DDBJ whole genome shotgun (WGS) entry which is preliminary data.</text>
</comment>
<evidence type="ECO:0000313" key="3">
    <source>
        <dbReference type="EMBL" id="KAF0295456.1"/>
    </source>
</evidence>
<dbReference type="EMBL" id="VIIS01001616">
    <property type="protein sequence ID" value="KAF0295456.1"/>
    <property type="molecule type" value="Genomic_DNA"/>
</dbReference>
<evidence type="ECO:0008006" key="5">
    <source>
        <dbReference type="Google" id="ProtNLM"/>
    </source>
</evidence>
<dbReference type="PANTHER" id="PTHR33562">
    <property type="entry name" value="ATILLA, ISOFORM B-RELATED-RELATED"/>
    <property type="match status" value="1"/>
</dbReference>
<dbReference type="InterPro" id="IPR050975">
    <property type="entry name" value="Sleep_regulator"/>
</dbReference>
<accession>A0A6A4VLM9</accession>
<proteinExistence type="predicted"/>
<evidence type="ECO:0000256" key="2">
    <source>
        <dbReference type="SAM" id="SignalP"/>
    </source>
</evidence>
<sequence>MKLTVLLAVVCLAASSQALKCYTCKSTRDIPGVSLGAALSMLTSAPPCTEFDAGNPDDKKFLKECTVVADKSCMKITDPKDSANEIRGCFPTKKNECKDNSCYCDTDMCNGSERGWPSAVLLLSAVIAALLGGR</sequence>
<keyword evidence="1 2" id="KW-0732">Signal</keyword>
<dbReference type="AlphaFoldDB" id="A0A6A4VLM9"/>
<reference evidence="3 4" key="1">
    <citation type="submission" date="2019-07" db="EMBL/GenBank/DDBJ databases">
        <title>Draft genome assembly of a fouling barnacle, Amphibalanus amphitrite (Darwin, 1854): The first reference genome for Thecostraca.</title>
        <authorList>
            <person name="Kim W."/>
        </authorList>
    </citation>
    <scope>NUCLEOTIDE SEQUENCE [LARGE SCALE GENOMIC DNA]</scope>
    <source>
        <strain evidence="3">SNU_AA5</strain>
        <tissue evidence="3">Soma without cirri and trophi</tissue>
    </source>
</reference>
<keyword evidence="4" id="KW-1185">Reference proteome</keyword>